<keyword evidence="3" id="KW-0812">Transmembrane</keyword>
<dbReference type="Pfam" id="PF01875">
    <property type="entry name" value="Memo"/>
    <property type="match status" value="1"/>
</dbReference>
<dbReference type="InterPro" id="IPR036071">
    <property type="entry name" value="AMMECR1_dom_sf"/>
</dbReference>
<dbReference type="Pfam" id="PF01871">
    <property type="entry name" value="AMMECR1"/>
    <property type="match status" value="1"/>
</dbReference>
<dbReference type="HAMAP" id="MF_00055">
    <property type="entry name" value="MEMO1"/>
    <property type="match status" value="1"/>
</dbReference>
<accession>A0A1G1YNI8</accession>
<dbReference type="SUPFAM" id="SSF143447">
    <property type="entry name" value="AMMECR1-like"/>
    <property type="match status" value="1"/>
</dbReference>
<gene>
    <name evidence="5" type="ORF">A3B15_02005</name>
</gene>
<feature type="domain" description="AMMECR1" evidence="4">
    <location>
        <begin position="331"/>
        <end position="503"/>
    </location>
</feature>
<proteinExistence type="inferred from homology"/>
<dbReference type="InterPro" id="IPR002737">
    <property type="entry name" value="MEMO1_fam"/>
</dbReference>
<sequence length="503" mass="55579">MNIVKPKKLFFILLLAALFIIILFIFSLFNKNQPLPSATNKAEQTNNMPQQKIIRPAAVSGSWYPGIKAELREMINGFLDQADLPAATGLPRILFAPHAGYPYSGPVAAYSFKTLLGADYKKAIILGPSHNFPVSGLYLSGATHWETPLGLVKLADINSELAKLPSFKVDDKVHEPEHSLEMEVPFLQTVLPEIEIVPIIVGQLNVSQQTELARVLAQYLTEDTVLIVSVDLSHYHPYKDAVALDQQSISDILELDNQGILADEIDAPWAVGAVLELAKAQSYQPQLLKYLNSGDVTGDKSKVVGYGAVGFFGTKEQENKRTKKQDEYSDAEKKELLRVARTTIEMYLKEGKTYQPKTDNPKFLEKRGVFVTLNKNGQLRGCVGYIEPIKPLIEAVRDNAISAAVHDNRFLPVDQSELKDLEIEISVLTVPQADTLANIIKNKSGVVLQKGGRGATYLPQVWEDLPDADQFFSSLCLKGGLAGDCYRDAGAELFSYEAIVFQE</sequence>
<dbReference type="NCBIfam" id="TIGR04336">
    <property type="entry name" value="AmmeMemoSam_B"/>
    <property type="match status" value="1"/>
</dbReference>
<dbReference type="NCBIfam" id="TIGR00296">
    <property type="entry name" value="TIGR00296 family protein"/>
    <property type="match status" value="1"/>
</dbReference>
<dbReference type="Gene3D" id="3.30.700.20">
    <property type="entry name" value="Hypothetical protein ph0010, domain 1"/>
    <property type="match status" value="1"/>
</dbReference>
<protein>
    <recommendedName>
        <fullName evidence="2">MEMO1 family protein A3B15_02005</fullName>
    </recommendedName>
</protein>
<evidence type="ECO:0000259" key="4">
    <source>
        <dbReference type="PROSITE" id="PS51112"/>
    </source>
</evidence>
<feature type="transmembrane region" description="Helical" evidence="3">
    <location>
        <begin position="9"/>
        <end position="29"/>
    </location>
</feature>
<dbReference type="Proteomes" id="UP000177250">
    <property type="component" value="Unassembled WGS sequence"/>
</dbReference>
<comment type="caution">
    <text evidence="5">The sequence shown here is derived from an EMBL/GenBank/DDBJ whole genome shotgun (WGS) entry which is preliminary data.</text>
</comment>
<evidence type="ECO:0000256" key="3">
    <source>
        <dbReference type="SAM" id="Phobius"/>
    </source>
</evidence>
<dbReference type="CDD" id="cd07361">
    <property type="entry name" value="MEMO_like"/>
    <property type="match status" value="1"/>
</dbReference>
<comment type="similarity">
    <text evidence="1 2">Belongs to the MEMO1 family.</text>
</comment>
<dbReference type="Gene3D" id="3.40.830.10">
    <property type="entry name" value="LigB-like"/>
    <property type="match status" value="1"/>
</dbReference>
<keyword evidence="3" id="KW-0472">Membrane</keyword>
<organism evidence="5 6">
    <name type="scientific">Candidatus Buchananbacteria bacterium RIFCSPLOWO2_01_FULL_45_31</name>
    <dbReference type="NCBI Taxonomy" id="1797545"/>
    <lineage>
        <taxon>Bacteria</taxon>
        <taxon>Candidatus Buchananiibacteriota</taxon>
    </lineage>
</organism>
<keyword evidence="3" id="KW-1133">Transmembrane helix</keyword>
<dbReference type="PROSITE" id="PS51112">
    <property type="entry name" value="AMMECR1"/>
    <property type="match status" value="1"/>
</dbReference>
<dbReference type="Gene3D" id="3.30.1490.150">
    <property type="entry name" value="Hypothetical protein ph0010, domain 2"/>
    <property type="match status" value="1"/>
</dbReference>
<name>A0A1G1YNI8_9BACT</name>
<evidence type="ECO:0000256" key="2">
    <source>
        <dbReference type="HAMAP-Rule" id="MF_00055"/>
    </source>
</evidence>
<dbReference type="PANTHER" id="PTHR11060:SF0">
    <property type="entry name" value="PROTEIN MEMO1"/>
    <property type="match status" value="1"/>
</dbReference>
<dbReference type="InterPro" id="IPR027485">
    <property type="entry name" value="AMMECR1_N"/>
</dbReference>
<dbReference type="InterPro" id="IPR023473">
    <property type="entry name" value="AMMECR1"/>
</dbReference>
<evidence type="ECO:0000256" key="1">
    <source>
        <dbReference type="ARBA" id="ARBA00006315"/>
    </source>
</evidence>
<dbReference type="InterPro" id="IPR027623">
    <property type="entry name" value="AmmeMemoSam_A"/>
</dbReference>
<dbReference type="NCBIfam" id="TIGR04335">
    <property type="entry name" value="AmmeMemoSam_A"/>
    <property type="match status" value="1"/>
</dbReference>
<dbReference type="InterPro" id="IPR002733">
    <property type="entry name" value="AMMECR1_domain"/>
</dbReference>
<dbReference type="PANTHER" id="PTHR11060">
    <property type="entry name" value="PROTEIN MEMO1"/>
    <property type="match status" value="1"/>
</dbReference>
<dbReference type="STRING" id="1797545.A3B15_02005"/>
<dbReference type="EMBL" id="MHIO01000017">
    <property type="protein sequence ID" value="OGY53861.1"/>
    <property type="molecule type" value="Genomic_DNA"/>
</dbReference>
<evidence type="ECO:0000313" key="6">
    <source>
        <dbReference type="Proteomes" id="UP000177250"/>
    </source>
</evidence>
<dbReference type="AlphaFoldDB" id="A0A1G1YNI8"/>
<evidence type="ECO:0000313" key="5">
    <source>
        <dbReference type="EMBL" id="OGY53861.1"/>
    </source>
</evidence>
<reference evidence="5 6" key="1">
    <citation type="journal article" date="2016" name="Nat. Commun.">
        <title>Thousands of microbial genomes shed light on interconnected biogeochemical processes in an aquifer system.</title>
        <authorList>
            <person name="Anantharaman K."/>
            <person name="Brown C.T."/>
            <person name="Hug L.A."/>
            <person name="Sharon I."/>
            <person name="Castelle C.J."/>
            <person name="Probst A.J."/>
            <person name="Thomas B.C."/>
            <person name="Singh A."/>
            <person name="Wilkins M.J."/>
            <person name="Karaoz U."/>
            <person name="Brodie E.L."/>
            <person name="Williams K.H."/>
            <person name="Hubbard S.S."/>
            <person name="Banfield J.F."/>
        </authorList>
    </citation>
    <scope>NUCLEOTIDE SEQUENCE [LARGE SCALE GENOMIC DNA]</scope>
</reference>